<evidence type="ECO:0000256" key="1">
    <source>
        <dbReference type="SAM" id="MobiDB-lite"/>
    </source>
</evidence>
<gene>
    <name evidence="2" type="ORF">ALOHA_HF4000APKG8K5ctg1g15</name>
</gene>
<dbReference type="EMBL" id="EU016658">
    <property type="protein sequence ID" value="ABZ09803.1"/>
    <property type="molecule type" value="Genomic_DNA"/>
</dbReference>
<accession>B3TB37</accession>
<dbReference type="AlphaFoldDB" id="B3TB37"/>
<reference evidence="2" key="1">
    <citation type="journal article" date="2008" name="ISME J.">
        <title>Genomic patterns of recombination, clonal divergence and environment in marine microbial populations.</title>
        <authorList>
            <person name="Konstantinidis K.T."/>
            <person name="Delong E.F."/>
        </authorList>
    </citation>
    <scope>NUCLEOTIDE SEQUENCE</scope>
</reference>
<feature type="region of interest" description="Disordered" evidence="1">
    <location>
        <begin position="21"/>
        <end position="96"/>
    </location>
</feature>
<protein>
    <submittedName>
        <fullName evidence="2">Uncharacterized protein</fullName>
    </submittedName>
</protein>
<feature type="compositionally biased region" description="Acidic residues" evidence="1">
    <location>
        <begin position="72"/>
        <end position="83"/>
    </location>
</feature>
<evidence type="ECO:0000313" key="2">
    <source>
        <dbReference type="EMBL" id="ABZ09803.1"/>
    </source>
</evidence>
<name>B3TB37_9ZZZZ</name>
<organism evidence="2">
    <name type="scientific">uncultured marine microorganism HF4000_APKG8K5</name>
    <dbReference type="NCBI Taxonomy" id="455555"/>
    <lineage>
        <taxon>unclassified sequences</taxon>
        <taxon>environmental samples</taxon>
    </lineage>
</organism>
<proteinExistence type="predicted"/>
<sequence length="199" mass="21755">MRFPVLLPIVLGFLVSSGNLSADGMPQDSADPVTENSQQELLGSAEPPSPEKGIPGAGHPRRIDFFSRLFGEEGEEDESDDEGGNGKPPSFFGNTGSLRSFDLIGWLFGKDDNEMESEENGADGSRENTVAILSDDKNIRAPPPPVTPPDYETLFTPLRSPLTAEGSGEGFDLYLWFLTELPARRINTQLRNLTEKQTR</sequence>